<reference evidence="3" key="1">
    <citation type="journal article" date="2019" name="Plant J.">
        <title>Chlorella vulgaris genome assembly and annotation reveals the molecular basis for metabolic acclimation to high light conditions.</title>
        <authorList>
            <person name="Cecchin M."/>
            <person name="Marcolungo L."/>
            <person name="Rossato M."/>
            <person name="Girolomoni L."/>
            <person name="Cosentino E."/>
            <person name="Cuine S."/>
            <person name="Li-Beisson Y."/>
            <person name="Delledonne M."/>
            <person name="Ballottari M."/>
        </authorList>
    </citation>
    <scope>NUCLEOTIDE SEQUENCE</scope>
    <source>
        <strain evidence="3">211/11P</strain>
    </source>
</reference>
<evidence type="ECO:0000313" key="4">
    <source>
        <dbReference type="Proteomes" id="UP001055712"/>
    </source>
</evidence>
<feature type="domain" description="OCEL" evidence="2">
    <location>
        <begin position="468"/>
        <end position="574"/>
    </location>
</feature>
<evidence type="ECO:0000313" key="3">
    <source>
        <dbReference type="EMBL" id="KAI3426306.1"/>
    </source>
</evidence>
<reference evidence="3" key="2">
    <citation type="submission" date="2020-11" db="EMBL/GenBank/DDBJ databases">
        <authorList>
            <person name="Cecchin M."/>
            <person name="Marcolungo L."/>
            <person name="Rossato M."/>
            <person name="Girolomoni L."/>
            <person name="Cosentino E."/>
            <person name="Cuine S."/>
            <person name="Li-Beisson Y."/>
            <person name="Delledonne M."/>
            <person name="Ballottari M."/>
        </authorList>
    </citation>
    <scope>NUCLEOTIDE SEQUENCE</scope>
    <source>
        <strain evidence="3">211/11P</strain>
        <tissue evidence="3">Whole cell</tissue>
    </source>
</reference>
<protein>
    <recommendedName>
        <fullName evidence="2">OCEL domain-containing protein</fullName>
    </recommendedName>
</protein>
<dbReference type="PANTHER" id="PTHR38372">
    <property type="entry name" value="DENTIN SIALOPHOSPHOPROTEIN-LIKE PROTEIN"/>
    <property type="match status" value="1"/>
</dbReference>
<dbReference type="InterPro" id="IPR010844">
    <property type="entry name" value="Occludin_ELL"/>
</dbReference>
<evidence type="ECO:0000256" key="1">
    <source>
        <dbReference type="SAM" id="MobiDB-lite"/>
    </source>
</evidence>
<feature type="compositionally biased region" description="Low complexity" evidence="1">
    <location>
        <begin position="442"/>
        <end position="453"/>
    </location>
</feature>
<dbReference type="PROSITE" id="PS51980">
    <property type="entry name" value="OCEL"/>
    <property type="match status" value="1"/>
</dbReference>
<dbReference type="SUPFAM" id="SSF144292">
    <property type="entry name" value="occludin/ELL-like"/>
    <property type="match status" value="1"/>
</dbReference>
<dbReference type="AlphaFoldDB" id="A0A9D4TIF7"/>
<accession>A0A9D4TIF7</accession>
<dbReference type="Proteomes" id="UP001055712">
    <property type="component" value="Unassembled WGS sequence"/>
</dbReference>
<dbReference type="EMBL" id="SIDB01000011">
    <property type="protein sequence ID" value="KAI3426306.1"/>
    <property type="molecule type" value="Genomic_DNA"/>
</dbReference>
<feature type="compositionally biased region" description="Basic residues" evidence="1">
    <location>
        <begin position="375"/>
        <end position="385"/>
    </location>
</feature>
<keyword evidence="4" id="KW-1185">Reference proteome</keyword>
<feature type="compositionally biased region" description="Low complexity" evidence="1">
    <location>
        <begin position="412"/>
        <end position="422"/>
    </location>
</feature>
<feature type="region of interest" description="Disordered" evidence="1">
    <location>
        <begin position="326"/>
        <end position="462"/>
    </location>
</feature>
<name>A0A9D4TIF7_CHLVU</name>
<evidence type="ECO:0000259" key="2">
    <source>
        <dbReference type="PROSITE" id="PS51980"/>
    </source>
</evidence>
<feature type="region of interest" description="Disordered" evidence="1">
    <location>
        <begin position="111"/>
        <end position="209"/>
    </location>
</feature>
<gene>
    <name evidence="3" type="ORF">D9Q98_008679</name>
</gene>
<comment type="caution">
    <text evidence="3">The sequence shown here is derived from an EMBL/GenBank/DDBJ whole genome shotgun (WGS) entry which is preliminary data.</text>
</comment>
<feature type="compositionally biased region" description="Basic and acidic residues" evidence="1">
    <location>
        <begin position="111"/>
        <end position="128"/>
    </location>
</feature>
<sequence length="594" mass="62409">MASATGLKRVRFEVPLEQGAFAVQLRLTPHLLEALLGAQDAAQAGSIRFGDDTAGNAISIGDAIFPFKAQADERCDLLHLAPGSGGEGPSITAAVRQKLMVQRNIADERGRVRARADEAARQGQERKALLLSSKPSKQPKPQPRTVVQRHTPPLQSGAPLGQQQRGTTPPPRQLTASMLTGPAGKPPTHPAGAVRGATPPPSAAAAGLAAAPKAMAKTASSGKLGGRNGSFGNLGSMQAVASPQVLQAARGGASLRLCLIAMLAERSLPMPTVKAVLADVGARIRGFKAPGKEQLERVLKSVAEFKAPGLYVVYPMLLKELDELSPSAPGTASEAQHALGADAAPHARKKRAQMPEAPAATVPAVGEAGGGGSSRKPKAAGGKRGRQLDWTDDDSSDAEQQPPAAQRFKVRQPPAQQLAPAAVSNFSPSPPSVGPGGGSSSSGGALRRSSSSRGSEHADESWIQEHADRQPQPAAPINTNEEYQQRAAAFNSKYEVYFALHQLIEAHKKDFEALDAAINGAASEAEREQHRLELDRLFRRRGARAKRWDAAYSVLHQELAAAKSRMAEFVQLLQRQQQPGGSATAATAACVRVK</sequence>
<proteinExistence type="predicted"/>
<organism evidence="3 4">
    <name type="scientific">Chlorella vulgaris</name>
    <name type="common">Green alga</name>
    <dbReference type="NCBI Taxonomy" id="3077"/>
    <lineage>
        <taxon>Eukaryota</taxon>
        <taxon>Viridiplantae</taxon>
        <taxon>Chlorophyta</taxon>
        <taxon>core chlorophytes</taxon>
        <taxon>Trebouxiophyceae</taxon>
        <taxon>Chlorellales</taxon>
        <taxon>Chlorellaceae</taxon>
        <taxon>Chlorella clade</taxon>
        <taxon>Chlorella</taxon>
    </lineage>
</organism>
<dbReference type="PANTHER" id="PTHR38372:SF2">
    <property type="entry name" value="DENTIN SIALOPHOSPHOPROTEIN-LIKE PROTEIN"/>
    <property type="match status" value="1"/>
</dbReference>
<dbReference type="OrthoDB" id="515802at2759"/>